<keyword evidence="6" id="KW-0472">Membrane</keyword>
<evidence type="ECO:0000256" key="3">
    <source>
        <dbReference type="ARBA" id="ARBA00022525"/>
    </source>
</evidence>
<feature type="compositionally biased region" description="Low complexity" evidence="5">
    <location>
        <begin position="84"/>
        <end position="101"/>
    </location>
</feature>
<feature type="region of interest" description="Disordered" evidence="5">
    <location>
        <begin position="1385"/>
        <end position="1432"/>
    </location>
</feature>
<gene>
    <name evidence="9" type="ORF">AAA083_04095</name>
</gene>
<reference evidence="9 10" key="1">
    <citation type="submission" date="2024-04" db="EMBL/GenBank/DDBJ databases">
        <title>Human intestinal bacterial collection.</title>
        <authorList>
            <person name="Pauvert C."/>
            <person name="Hitch T.C.A."/>
            <person name="Clavel T."/>
        </authorList>
    </citation>
    <scope>NUCLEOTIDE SEQUENCE [LARGE SCALE GENOMIC DNA]</scope>
    <source>
        <strain evidence="9 10">CLA-KB-H42</strain>
    </source>
</reference>
<dbReference type="EMBL" id="JBBNOP010000002">
    <property type="protein sequence ID" value="MEQ3362156.1"/>
    <property type="molecule type" value="Genomic_DNA"/>
</dbReference>
<evidence type="ECO:0000256" key="2">
    <source>
        <dbReference type="ARBA" id="ARBA00007257"/>
    </source>
</evidence>
<sequence length="1466" mass="154728">MIGNAQSSRGTRKLFALFVAICLLLSLIPVSGFGFAESMDASAASGSAESVPADGETQSDSPKGDDVAATDENAERSGDDDAASDGAGPSDKAAMAAPESESAAASDGGIGLLAGEIAYLTGSVTTTPVDPLSGASFKMVIELNSNSAGGSTTEGLRDTKVSFKIPANVEIQSLPTTNGQYTVEPANPQPGDTVTVSYKNEISVGSLQKLECWFRFPAGVSLPSESFQPEIKLEASNAYSHTMTPDEVNPTNLPLGTVMQVTPQDINPIFLHTAEIDLMREAHLGGLNQNGASVKIEFPGDAEVLSVVYKGVEYAVVDDGAGGKVATVPIGTLNVGNQATKEKITVLYSYPPMTSPGTTDYEIKATYTATRFDGTPIAETGFINETVSHQNGGSDANAFFMKHATYQVFRTGGQALTFELDYTPYADMRDATLTDDPIRAGEADFFDAVEYRTVTWTPYAILDPVNGQTVRTQMLYQTSANPGTWQSAGEPSAVGQISVEGLALDPGDYVTQVQFKFFGSNGSEVPAGSSPVKIRILSTTTDAITTSGTSYDDNKLTNGAYMTGEIRFPGNSSYVSIEDEGVKNARTAETNVVANNPQVGIAGHENPLSPNPIIPGEELTYSIRHFIYNSVLRDATSYLIVDPNIEILDVALDDRFPDATWSVTKASNGYQLVKVEWNGDITSAWTQYGISLKGIAKPGIGSNAYFRYLVASDDPTQQYTNGGEATNWWLNVLPADWAIIDAIPGQSYGATFRQGYPVDNGLGMNPLKLASTDGTDYALTQAVDTSSAPKTGYYSLDITNPESTNLEEVRVIDMLPTLGDVMALSDNAKKSTVALQVDGMTLADGSALPSSCELYYSEDATPATNRIELTDFSALSGATWIPWDGMSSLPPTAKAVKLVKTDGLLATESFGMRMQVTLPQNDGGSTLVAWNTMSAGGKHAGGYIVPGEPHKSGFYLSENGATEKLAGILWEDTDGNDLRDAGEPVFSNKAVRLYDWDDSLVAQTTTDVDGRYEFTGLLPERYRVEVDMPANLELSDHRVGSDKSVDNDFVRSDTYRASATVNLATETNPLNIDGGFYAKASVGDYVWEDVNENGLQESHEPGFAGAKVTLYRMVDGSPVQAGSMTTGDGGRYAFTGLKPGTYKVAVDALDDYVPAAHAVGGSGAENDSKLKDSWDTEEFALESGDARTDVDAGLVRALDGTVKLVKVDENGDPLAEATFGIWADGANTETDQPLKTVESGSDGAVEFADMPAGSYIVKETEAPHGYELDGAEYPADIVSNSQLLVDLGEIENVLSLGSIALTKTDGEGAPLAGATFGIWDGADDPEADDPLDTAESGSDGSVVFADMPQGSYLVREIAAPDGYVMTDEAFAVELDRSTLSFAIGQVENQKEEVVDPDPDPDPDPEDPSAPTDLGDPSNPSNGKKPASGAASATGDGVAAAVGILVAVALAGALVAALALGRKAHRR</sequence>
<feature type="domain" description="SD-repeat containing protein B" evidence="7">
    <location>
        <begin position="968"/>
        <end position="1076"/>
    </location>
</feature>
<dbReference type="PANTHER" id="PTHR36108">
    <property type="entry name" value="COLOSSIN-B-RELATED"/>
    <property type="match status" value="1"/>
</dbReference>
<organism evidence="9 10">
    <name type="scientific">Raoultibacter massiliensis</name>
    <dbReference type="NCBI Taxonomy" id="1852371"/>
    <lineage>
        <taxon>Bacteria</taxon>
        <taxon>Bacillati</taxon>
        <taxon>Actinomycetota</taxon>
        <taxon>Coriobacteriia</taxon>
        <taxon>Eggerthellales</taxon>
        <taxon>Eggerthellaceae</taxon>
        <taxon>Raoultibacter</taxon>
    </lineage>
</organism>
<dbReference type="InterPro" id="IPR033764">
    <property type="entry name" value="Sdr_B"/>
</dbReference>
<feature type="region of interest" description="Disordered" evidence="5">
    <location>
        <begin position="1320"/>
        <end position="1342"/>
    </location>
</feature>
<comment type="caution">
    <text evidence="9">The sequence shown here is derived from an EMBL/GenBank/DDBJ whole genome shotgun (WGS) entry which is preliminary data.</text>
</comment>
<dbReference type="Pfam" id="PF17802">
    <property type="entry name" value="SpaA"/>
    <property type="match status" value="2"/>
</dbReference>
<dbReference type="InterPro" id="IPR041033">
    <property type="entry name" value="SpaA_PFL_dom_1"/>
</dbReference>
<evidence type="ECO:0000256" key="4">
    <source>
        <dbReference type="ARBA" id="ARBA00022729"/>
    </source>
</evidence>
<protein>
    <submittedName>
        <fullName evidence="9">SdrD B-like domain-containing protein</fullName>
    </submittedName>
</protein>
<dbReference type="SUPFAM" id="SSF49478">
    <property type="entry name" value="Cna protein B-type domain"/>
    <property type="match status" value="2"/>
</dbReference>
<keyword evidence="10" id="KW-1185">Reference proteome</keyword>
<evidence type="ECO:0000259" key="7">
    <source>
        <dbReference type="Pfam" id="PF17210"/>
    </source>
</evidence>
<dbReference type="SUPFAM" id="SSF117074">
    <property type="entry name" value="Hypothetical protein PA1324"/>
    <property type="match status" value="2"/>
</dbReference>
<evidence type="ECO:0000256" key="1">
    <source>
        <dbReference type="ARBA" id="ARBA00004613"/>
    </source>
</evidence>
<evidence type="ECO:0000256" key="5">
    <source>
        <dbReference type="SAM" id="MobiDB-lite"/>
    </source>
</evidence>
<feature type="transmembrane region" description="Helical" evidence="6">
    <location>
        <begin position="1437"/>
        <end position="1460"/>
    </location>
</feature>
<feature type="compositionally biased region" description="Acidic residues" evidence="5">
    <location>
        <begin position="1394"/>
        <end position="1406"/>
    </location>
</feature>
<evidence type="ECO:0000256" key="6">
    <source>
        <dbReference type="SAM" id="Phobius"/>
    </source>
</evidence>
<accession>A0ABV1JAN8</accession>
<feature type="compositionally biased region" description="Acidic residues" evidence="5">
    <location>
        <begin position="1321"/>
        <end position="1332"/>
    </location>
</feature>
<evidence type="ECO:0000259" key="8">
    <source>
        <dbReference type="Pfam" id="PF17802"/>
    </source>
</evidence>
<feature type="domain" description="SpaA-like prealbumin fold" evidence="8">
    <location>
        <begin position="1297"/>
        <end position="1378"/>
    </location>
</feature>
<dbReference type="InterPro" id="IPR013783">
    <property type="entry name" value="Ig-like_fold"/>
</dbReference>
<feature type="region of interest" description="Disordered" evidence="5">
    <location>
        <begin position="46"/>
        <end position="101"/>
    </location>
</feature>
<comment type="similarity">
    <text evidence="2">Belongs to the serine-aspartate repeat-containing protein (SDr) family.</text>
</comment>
<keyword evidence="4" id="KW-0732">Signal</keyword>
<comment type="subcellular location">
    <subcellularLocation>
        <location evidence="1">Secreted</location>
    </subcellularLocation>
</comment>
<keyword evidence="6" id="KW-0812">Transmembrane</keyword>
<dbReference type="Proteomes" id="UP001487305">
    <property type="component" value="Unassembled WGS sequence"/>
</dbReference>
<proteinExistence type="inferred from homology"/>
<dbReference type="Pfam" id="PF17210">
    <property type="entry name" value="SdrD_B"/>
    <property type="match status" value="2"/>
</dbReference>
<evidence type="ECO:0000313" key="10">
    <source>
        <dbReference type="Proteomes" id="UP001487305"/>
    </source>
</evidence>
<dbReference type="PANTHER" id="PTHR36108:SF13">
    <property type="entry name" value="COLOSSIN-B-RELATED"/>
    <property type="match status" value="1"/>
</dbReference>
<evidence type="ECO:0000313" key="9">
    <source>
        <dbReference type="EMBL" id="MEQ3362156.1"/>
    </source>
</evidence>
<keyword evidence="6" id="KW-1133">Transmembrane helix</keyword>
<dbReference type="RefSeq" id="WP_349227204.1">
    <property type="nucleotide sequence ID" value="NZ_JBBNOP010000002.1"/>
</dbReference>
<feature type="domain" description="SD-repeat containing protein B" evidence="7">
    <location>
        <begin position="1080"/>
        <end position="1194"/>
    </location>
</feature>
<dbReference type="Gene3D" id="2.60.40.10">
    <property type="entry name" value="Immunoglobulins"/>
    <property type="match status" value="4"/>
</dbReference>
<name>A0ABV1JAN8_9ACTN</name>
<keyword evidence="3" id="KW-0964">Secreted</keyword>
<feature type="domain" description="SpaA-like prealbumin fold" evidence="8">
    <location>
        <begin position="1200"/>
        <end position="1281"/>
    </location>
</feature>